<gene>
    <name evidence="2" type="ORF">QTG54_008022</name>
</gene>
<feature type="transmembrane region" description="Helical" evidence="1">
    <location>
        <begin position="441"/>
        <end position="463"/>
    </location>
</feature>
<feature type="transmembrane region" description="Helical" evidence="1">
    <location>
        <begin position="288"/>
        <end position="310"/>
    </location>
</feature>
<reference evidence="2" key="1">
    <citation type="submission" date="2023-06" db="EMBL/GenBank/DDBJ databases">
        <title>Survivors Of The Sea: Transcriptome response of Skeletonema marinoi to long-term dormancy.</title>
        <authorList>
            <person name="Pinder M.I.M."/>
            <person name="Kourtchenko O."/>
            <person name="Robertson E.K."/>
            <person name="Larsson T."/>
            <person name="Maumus F."/>
            <person name="Osuna-Cruz C.M."/>
            <person name="Vancaester E."/>
            <person name="Stenow R."/>
            <person name="Vandepoele K."/>
            <person name="Ploug H."/>
            <person name="Bruchert V."/>
            <person name="Godhe A."/>
            <person name="Topel M."/>
        </authorList>
    </citation>
    <scope>NUCLEOTIDE SEQUENCE</scope>
    <source>
        <strain evidence="2">R05AC</strain>
    </source>
</reference>
<dbReference type="PANTHER" id="PTHR35791:SF1">
    <property type="entry name" value="UPF0754 MEMBRANE PROTEIN YHEB"/>
    <property type="match status" value="1"/>
</dbReference>
<dbReference type="AlphaFoldDB" id="A0AAD8Y9J8"/>
<proteinExistence type="predicted"/>
<comment type="caution">
    <text evidence="2">The sequence shown here is derived from an EMBL/GenBank/DDBJ whole genome shotgun (WGS) entry which is preliminary data.</text>
</comment>
<name>A0AAD8Y9J8_9STRA</name>
<evidence type="ECO:0000313" key="2">
    <source>
        <dbReference type="EMBL" id="KAK1741544.1"/>
    </source>
</evidence>
<feature type="transmembrane region" description="Helical" evidence="1">
    <location>
        <begin position="469"/>
        <end position="489"/>
    </location>
</feature>
<evidence type="ECO:0000313" key="3">
    <source>
        <dbReference type="Proteomes" id="UP001224775"/>
    </source>
</evidence>
<accession>A0AAD8Y9J8</accession>
<dbReference type="EMBL" id="JATAAI010000013">
    <property type="protein sequence ID" value="KAK1741544.1"/>
    <property type="molecule type" value="Genomic_DNA"/>
</dbReference>
<keyword evidence="3" id="KW-1185">Reference proteome</keyword>
<protein>
    <submittedName>
        <fullName evidence="2">UPF0754 family membrane protein</fullName>
    </submittedName>
</protein>
<dbReference type="Proteomes" id="UP001224775">
    <property type="component" value="Unassembled WGS sequence"/>
</dbReference>
<sequence length="537" mass="61021">MLSSLRRIRCGSGSRLHTTKRQYTQDIHNATFTSSCKRLSYPSSIITCRTNTIISSSQRTTRRRLFSSNNNHTKSNKKKKITTLKEIWKELQKTPLQYATIPAVAAFLGLYTNYAGVKMLFYPIDYTGTQWYRDPTVPYGIFGWQGVVPCKTEKMASRLVHIVTERLLTVKEAFGRMEPDELASLLIPIVEEELRNEPYGDAWVRILHPFLPRILTHVVGQLQIDIEDILDLRAVVLEAFVRDKVVLVDLFQKVGRVELDFLVESGLGFGFLLGLVQMVAWIVTPKPWTLPVAGAVVGYVTNWIAIKLLFDPVEPVMVGPIKVQGLFESRQVEVSEEFGTFMAGRVLNSRRILESLSKDAEEGELHSFLRRQLPYPVPEFILSVAVRAIAKAAENPKDYPDLHRYMTYSLDIEETLSERLKLLSPIEFEDLLHPVFQEDEFLLIAAGGVLGALAGLGQTQLGWGGPGATIRALITLTFVSISSWGYFLFKEVIEEPEEVHLFEEKIVKRPVKLRRMNTLVQMQPESIPDWLVIPEFR</sequence>
<keyword evidence="1" id="KW-1133">Transmembrane helix</keyword>
<dbReference type="PANTHER" id="PTHR35791">
    <property type="entry name" value="UPF0754 MEMBRANE PROTEIN YHEB"/>
    <property type="match status" value="1"/>
</dbReference>
<keyword evidence="1" id="KW-0812">Transmembrane</keyword>
<feature type="transmembrane region" description="Helical" evidence="1">
    <location>
        <begin position="261"/>
        <end position="282"/>
    </location>
</feature>
<evidence type="ECO:0000256" key="1">
    <source>
        <dbReference type="SAM" id="Phobius"/>
    </source>
</evidence>
<organism evidence="2 3">
    <name type="scientific">Skeletonema marinoi</name>
    <dbReference type="NCBI Taxonomy" id="267567"/>
    <lineage>
        <taxon>Eukaryota</taxon>
        <taxon>Sar</taxon>
        <taxon>Stramenopiles</taxon>
        <taxon>Ochrophyta</taxon>
        <taxon>Bacillariophyta</taxon>
        <taxon>Coscinodiscophyceae</taxon>
        <taxon>Thalassiosirophycidae</taxon>
        <taxon>Thalassiosirales</taxon>
        <taxon>Skeletonemataceae</taxon>
        <taxon>Skeletonema</taxon>
        <taxon>Skeletonema marinoi-dohrnii complex</taxon>
    </lineage>
</organism>
<keyword evidence="1" id="KW-0472">Membrane</keyword>